<dbReference type="Gene3D" id="3.40.720.10">
    <property type="entry name" value="Alkaline Phosphatase, subunit A"/>
    <property type="match status" value="2"/>
</dbReference>
<dbReference type="PROSITE" id="PS51318">
    <property type="entry name" value="TAT"/>
    <property type="match status" value="1"/>
</dbReference>
<dbReference type="Pfam" id="PF05506">
    <property type="entry name" value="PLipase_C_C"/>
    <property type="match status" value="2"/>
</dbReference>
<keyword evidence="3 6" id="KW-0378">Hydrolase</keyword>
<dbReference type="InterPro" id="IPR017850">
    <property type="entry name" value="Alkaline_phosphatase_core_sf"/>
</dbReference>
<dbReference type="GO" id="GO:0034480">
    <property type="term" value="F:phosphatidylcholine phospholipase C activity"/>
    <property type="evidence" value="ECO:0007669"/>
    <property type="project" value="UniProtKB-EC"/>
</dbReference>
<evidence type="ECO:0000256" key="4">
    <source>
        <dbReference type="SAM" id="Coils"/>
    </source>
</evidence>
<comment type="caution">
    <text evidence="6">The sequence shown here is derived from an EMBL/GenBank/DDBJ whole genome shotgun (WGS) entry which is preliminary data.</text>
</comment>
<organism evidence="6 7">
    <name type="scientific">Silvibacterium bohemicum</name>
    <dbReference type="NCBI Taxonomy" id="1577686"/>
    <lineage>
        <taxon>Bacteria</taxon>
        <taxon>Pseudomonadati</taxon>
        <taxon>Acidobacteriota</taxon>
        <taxon>Terriglobia</taxon>
        <taxon>Terriglobales</taxon>
        <taxon>Acidobacteriaceae</taxon>
        <taxon>Silvibacterium</taxon>
    </lineage>
</organism>
<dbReference type="RefSeq" id="WP_050057811.1">
    <property type="nucleotide sequence ID" value="NZ_JACHEK010000001.1"/>
</dbReference>
<dbReference type="EMBL" id="JACHEK010000001">
    <property type="protein sequence ID" value="MBB6142608.1"/>
    <property type="molecule type" value="Genomic_DNA"/>
</dbReference>
<feature type="domain" description="Bacterial phospholipase C C-terminal" evidence="5">
    <location>
        <begin position="633"/>
        <end position="731"/>
    </location>
</feature>
<dbReference type="InterPro" id="IPR008475">
    <property type="entry name" value="PLipase_C_C"/>
</dbReference>
<keyword evidence="4" id="KW-0175">Coiled coil</keyword>
<dbReference type="InterPro" id="IPR019546">
    <property type="entry name" value="TAT_signal_bac_arc"/>
</dbReference>
<name>A0A841JVY8_9BACT</name>
<dbReference type="NCBIfam" id="TIGR03396">
    <property type="entry name" value="PC_PLC"/>
    <property type="match status" value="1"/>
</dbReference>
<evidence type="ECO:0000256" key="3">
    <source>
        <dbReference type="ARBA" id="ARBA00022801"/>
    </source>
</evidence>
<dbReference type="NCBIfam" id="TIGR01409">
    <property type="entry name" value="TAT_signal_seq"/>
    <property type="match status" value="1"/>
</dbReference>
<dbReference type="GO" id="GO:0016042">
    <property type="term" value="P:lipid catabolic process"/>
    <property type="evidence" value="ECO:0007669"/>
    <property type="project" value="InterPro"/>
</dbReference>
<keyword evidence="7" id="KW-1185">Reference proteome</keyword>
<gene>
    <name evidence="6" type="ORF">HNQ77_000546</name>
</gene>
<dbReference type="AlphaFoldDB" id="A0A841JVY8"/>
<accession>A0A841JVY8</accession>
<comment type="similarity">
    <text evidence="1">Belongs to the bacterial phospholipase C family.</text>
</comment>
<proteinExistence type="inferred from homology"/>
<dbReference type="OrthoDB" id="9770871at2"/>
<dbReference type="SUPFAM" id="SSF53649">
    <property type="entry name" value="Alkaline phosphatase-like"/>
    <property type="match status" value="1"/>
</dbReference>
<feature type="coiled-coil region" evidence="4">
    <location>
        <begin position="307"/>
        <end position="334"/>
    </location>
</feature>
<dbReference type="InterPro" id="IPR007312">
    <property type="entry name" value="Phosphoesterase"/>
</dbReference>
<evidence type="ECO:0000259" key="5">
    <source>
        <dbReference type="Pfam" id="PF05506"/>
    </source>
</evidence>
<dbReference type="EC" id="3.1.4.3" evidence="2"/>
<dbReference type="PANTHER" id="PTHR31956:SF1">
    <property type="entry name" value="NON-SPECIFIC PHOSPHOLIPASE C1"/>
    <property type="match status" value="1"/>
</dbReference>
<dbReference type="PANTHER" id="PTHR31956">
    <property type="entry name" value="NON-SPECIFIC PHOSPHOLIPASE C4-RELATED"/>
    <property type="match status" value="1"/>
</dbReference>
<protein>
    <recommendedName>
        <fullName evidence="2">phospholipase C</fullName>
        <ecNumber evidence="2">3.1.4.3</ecNumber>
    </recommendedName>
</protein>
<dbReference type="InterPro" id="IPR017767">
    <property type="entry name" value="PC-PLC"/>
</dbReference>
<evidence type="ECO:0000313" key="7">
    <source>
        <dbReference type="Proteomes" id="UP000538666"/>
    </source>
</evidence>
<evidence type="ECO:0000256" key="1">
    <source>
        <dbReference type="ARBA" id="ARBA00009717"/>
    </source>
</evidence>
<reference evidence="6 7" key="1">
    <citation type="submission" date="2020-08" db="EMBL/GenBank/DDBJ databases">
        <title>Genomic Encyclopedia of Type Strains, Phase IV (KMG-IV): sequencing the most valuable type-strain genomes for metagenomic binning, comparative biology and taxonomic classification.</title>
        <authorList>
            <person name="Goeker M."/>
        </authorList>
    </citation>
    <scope>NUCLEOTIDE SEQUENCE [LARGE SCALE GENOMIC DNA]</scope>
    <source>
        <strain evidence="6 7">DSM 103733</strain>
    </source>
</reference>
<dbReference type="Pfam" id="PF04185">
    <property type="entry name" value="Phosphoesterase"/>
    <property type="match status" value="2"/>
</dbReference>
<evidence type="ECO:0000313" key="6">
    <source>
        <dbReference type="EMBL" id="MBB6142608.1"/>
    </source>
</evidence>
<feature type="domain" description="Bacterial phospholipase C C-terminal" evidence="5">
    <location>
        <begin position="739"/>
        <end position="820"/>
    </location>
</feature>
<sequence>MQTRRDFLKLAAMLSGTAGVSGLVPESIKRAYAIEPAQGSTYLDAEHIVILMQENRSFDHSLGTLQGVRGFNDPRALRLANGNSVFVQTDAAGDSYAPWRLDIRDTRITWMGSVPHSRNSQVDAWNDGHHDGWLEAKRSYNKEYANLPMTMGHYTREDLPFYYSLADAFTVCDQNYCSVMTSTTPNRSFFWTGTVRDEQRADSKVYMRNDEIERGGMKWKTFPERLHEAGIDWKFYQNELTHAGGLTPEENSWLSNYGCNVLEDFAAYNVDAYAGSVSGIQERLASTTHQVERLQHSLSTEQDPQVAAELRVRLQHAQDQIQRLQASLQNSGETRYKQMTDQQRALHHAAFVTNAGDPHYRTLEPLAFEDQGKQQEMMVPKGDIFYQFRKDVNEGKLPAVSWLSGPQKFSDHPSSPWYGAWYVSEIMDILTKNPEVWKKTIFILTYDENDGYFDHAPSFVAADPKRPETGGASEGIDTALEYTYAQDELDQGVSAKEARSGPIGMGFRVPMIVASPWTRGGWVNSQLFDHTSTLMFLEHFVQNKHGKVVKEENISAWRRSVSGDLASNFRPYDTKEKSLDFLDRDKFVVGIQQARYKEIPSNYKKLSSAEIETINKGSIHSEFISHQEKGIRPACALPYELYVDGLLTEDGTTFQLRMTAGAHVHGSRSSGAPFNVYLRKTSSGGEMTVASYAVKAGDTLTREYPLTFFADSRYLIDVHGPNGFYRSFAGDPHTQPLQTRVTYERKGGRLTGNAEVHLRNPGTQPAKIAVEDNSYKAASITKTVAGGHDVSIVIPLEQSHGWYDFTIKTEGSSAETRYAGRVETGRSSFTDPFMGGVV</sequence>
<dbReference type="Proteomes" id="UP000538666">
    <property type="component" value="Unassembled WGS sequence"/>
</dbReference>
<dbReference type="InterPro" id="IPR006311">
    <property type="entry name" value="TAT_signal"/>
</dbReference>
<evidence type="ECO:0000256" key="2">
    <source>
        <dbReference type="ARBA" id="ARBA00012018"/>
    </source>
</evidence>